<sequence length="81" mass="8742">MGTDGRGLFGQVEGRNSASVADRLTSQPASWCTQVRYVAIDLCATFRTAVHRALPHAAVVVDCFHPSLRRESPPLDAISFG</sequence>
<evidence type="ECO:0000313" key="2">
    <source>
        <dbReference type="EMBL" id="MDQ1033405.1"/>
    </source>
</evidence>
<gene>
    <name evidence="2" type="ORF">QF035_010987</name>
</gene>
<accession>A0ABU0TCC0</accession>
<dbReference type="EMBL" id="JAUSZI010000002">
    <property type="protein sequence ID" value="MDQ1033405.1"/>
    <property type="molecule type" value="Genomic_DNA"/>
</dbReference>
<keyword evidence="3" id="KW-1185">Reference proteome</keyword>
<comment type="caution">
    <text evidence="2">The sequence shown here is derived from an EMBL/GenBank/DDBJ whole genome shotgun (WGS) entry which is preliminary data.</text>
</comment>
<name>A0ABU0TCC0_9ACTN</name>
<dbReference type="Pfam" id="PF01610">
    <property type="entry name" value="DDE_Tnp_ISL3"/>
    <property type="match status" value="1"/>
</dbReference>
<protein>
    <submittedName>
        <fullName evidence="2">Transposase</fullName>
    </submittedName>
</protein>
<organism evidence="2 3">
    <name type="scientific">Streptomyces umbrinus</name>
    <dbReference type="NCBI Taxonomy" id="67370"/>
    <lineage>
        <taxon>Bacteria</taxon>
        <taxon>Bacillati</taxon>
        <taxon>Actinomycetota</taxon>
        <taxon>Actinomycetes</taxon>
        <taxon>Kitasatosporales</taxon>
        <taxon>Streptomycetaceae</taxon>
        <taxon>Streptomyces</taxon>
        <taxon>Streptomyces phaeochromogenes group</taxon>
    </lineage>
</organism>
<dbReference type="Proteomes" id="UP001230328">
    <property type="component" value="Unassembled WGS sequence"/>
</dbReference>
<evidence type="ECO:0000259" key="1">
    <source>
        <dbReference type="Pfam" id="PF01610"/>
    </source>
</evidence>
<proteinExistence type="predicted"/>
<dbReference type="InterPro" id="IPR002560">
    <property type="entry name" value="Transposase_DDE"/>
</dbReference>
<feature type="domain" description="Transposase IS204/IS1001/IS1096/IS1165 DDE" evidence="1">
    <location>
        <begin position="4"/>
        <end position="65"/>
    </location>
</feature>
<dbReference type="RefSeq" id="WP_307530654.1">
    <property type="nucleotide sequence ID" value="NZ_JAUSZI010000002.1"/>
</dbReference>
<reference evidence="2 3" key="1">
    <citation type="submission" date="2023-07" db="EMBL/GenBank/DDBJ databases">
        <title>Comparative genomics of wheat-associated soil bacteria to identify genetic determinants of phenazine resistance.</title>
        <authorList>
            <person name="Mouncey N."/>
        </authorList>
    </citation>
    <scope>NUCLEOTIDE SEQUENCE [LARGE SCALE GENOMIC DNA]</scope>
    <source>
        <strain evidence="2 3">V2I4</strain>
    </source>
</reference>
<evidence type="ECO:0000313" key="3">
    <source>
        <dbReference type="Proteomes" id="UP001230328"/>
    </source>
</evidence>